<dbReference type="NCBIfam" id="TIGR00188">
    <property type="entry name" value="rnpA"/>
    <property type="match status" value="1"/>
</dbReference>
<dbReference type="STRING" id="61635.BN85317030"/>
<comment type="catalytic activity">
    <reaction evidence="7">
        <text>Endonucleolytic cleavage of RNA, removing 5'-extranucleotides from tRNA precursor.</text>
        <dbReference type="EC" id="3.1.26.5"/>
    </reaction>
</comment>
<protein>
    <recommendedName>
        <fullName evidence="7 8">Ribonuclease P protein component</fullName>
        <shortName evidence="7">RNase P protein</shortName>
        <shortName evidence="7">RNaseP protein</shortName>
        <ecNumber evidence="7 8">3.1.26.5</ecNumber>
    </recommendedName>
    <alternativeName>
        <fullName evidence="7">Protein C5</fullName>
    </alternativeName>
</protein>
<sequence length="115" mass="13856">MKKVYRIKKNIEIDAIIRYRKSIGDKYFVLYYKSNDHNHMRMAISIGRKYGNAVQRNKIKRQLRMIVSQEKDIPSFDYIIVVKKEANGLKFDEMKSSIQRKINKIKKMEQQNEKL</sequence>
<dbReference type="PANTHER" id="PTHR33992:SF1">
    <property type="entry name" value="RIBONUCLEASE P PROTEIN COMPONENT"/>
    <property type="match status" value="1"/>
</dbReference>
<evidence type="ECO:0000256" key="7">
    <source>
        <dbReference type="HAMAP-Rule" id="MF_00227"/>
    </source>
</evidence>
<evidence type="ECO:0000256" key="8">
    <source>
        <dbReference type="NCBIfam" id="TIGR00188"/>
    </source>
</evidence>
<comment type="subunit">
    <text evidence="7">Consists of a catalytic RNA component (M1 or rnpB) and a protein subunit.</text>
</comment>
<dbReference type="GO" id="GO:0000049">
    <property type="term" value="F:tRNA binding"/>
    <property type="evidence" value="ECO:0007669"/>
    <property type="project" value="UniProtKB-UniRule"/>
</dbReference>
<keyword evidence="10" id="KW-1185">Reference proteome</keyword>
<keyword evidence="5 7" id="KW-0378">Hydrolase</keyword>
<dbReference type="EC" id="3.1.26.5" evidence="7 8"/>
<comment type="similarity">
    <text evidence="7">Belongs to the RnpA family.</text>
</comment>
<dbReference type="GO" id="GO:0042781">
    <property type="term" value="F:3'-tRNA processing endoribonuclease activity"/>
    <property type="evidence" value="ECO:0007669"/>
    <property type="project" value="TreeGrafter"/>
</dbReference>
<evidence type="ECO:0000256" key="1">
    <source>
        <dbReference type="ARBA" id="ARBA00002663"/>
    </source>
</evidence>
<dbReference type="Gene3D" id="3.30.230.10">
    <property type="match status" value="1"/>
</dbReference>
<evidence type="ECO:0000313" key="10">
    <source>
        <dbReference type="Proteomes" id="UP000032737"/>
    </source>
</evidence>
<dbReference type="AlphaFoldDB" id="U4KTI0"/>
<reference evidence="9 10" key="1">
    <citation type="journal article" date="2013" name="J. Mol. Microbiol. Biotechnol.">
        <title>Analysis of the Complete Genomes of Acholeplasma brassicae , A. palmae and A. laidlawii and Their Comparison to the Obligate Parasites from ' Candidatus Phytoplasma'.</title>
        <authorList>
            <person name="Kube M."/>
            <person name="Siewert C."/>
            <person name="Migdoll A.M."/>
            <person name="Duduk B."/>
            <person name="Holz S."/>
            <person name="Rabus R."/>
            <person name="Seemuller E."/>
            <person name="Mitrovic J."/>
            <person name="Muller I."/>
            <person name="Buttner C."/>
            <person name="Reinhardt R."/>
        </authorList>
    </citation>
    <scope>NUCLEOTIDE SEQUENCE [LARGE SCALE GENOMIC DNA]</scope>
    <source>
        <strain evidence="10">0502</strain>
    </source>
</reference>
<keyword evidence="2 7" id="KW-0819">tRNA processing</keyword>
<keyword evidence="6 7" id="KW-0694">RNA-binding</keyword>
<dbReference type="Pfam" id="PF00825">
    <property type="entry name" value="Ribonuclease_P"/>
    <property type="match status" value="1"/>
</dbReference>
<dbReference type="HAMAP" id="MF_00227">
    <property type="entry name" value="RNase_P"/>
    <property type="match status" value="1"/>
</dbReference>
<comment type="function">
    <text evidence="1 7">RNaseP catalyzes the removal of the 5'-leader sequence from pre-tRNA to produce the mature 5'-terminus. It can also cleave other RNA substrates such as 4.5S RNA. The protein component plays an auxiliary but essential role in vivo by binding to the 5'-leader sequence and broadening the substrate specificity of the ribozyme.</text>
</comment>
<gene>
    <name evidence="7 9" type="primary">rnpA</name>
    <name evidence="9" type="ORF">BN85317030</name>
</gene>
<evidence type="ECO:0000256" key="6">
    <source>
        <dbReference type="ARBA" id="ARBA00022884"/>
    </source>
</evidence>
<dbReference type="InterPro" id="IPR014721">
    <property type="entry name" value="Ribsml_uS5_D2-typ_fold_subgr"/>
</dbReference>
<dbReference type="HOGENOM" id="CLU_117179_9_1_14"/>
<proteinExistence type="inferred from homology"/>
<evidence type="ECO:0000256" key="2">
    <source>
        <dbReference type="ARBA" id="ARBA00022694"/>
    </source>
</evidence>
<dbReference type="EMBL" id="FO681348">
    <property type="protein sequence ID" value="CCV66724.1"/>
    <property type="molecule type" value="Genomic_DNA"/>
</dbReference>
<dbReference type="GO" id="GO:0030677">
    <property type="term" value="C:ribonuclease P complex"/>
    <property type="evidence" value="ECO:0007669"/>
    <property type="project" value="TreeGrafter"/>
</dbReference>
<evidence type="ECO:0000313" key="9">
    <source>
        <dbReference type="EMBL" id="CCV66724.1"/>
    </source>
</evidence>
<dbReference type="KEGG" id="abra:BN85317030"/>
<accession>U4KTI0</accession>
<dbReference type="SUPFAM" id="SSF54211">
    <property type="entry name" value="Ribosomal protein S5 domain 2-like"/>
    <property type="match status" value="1"/>
</dbReference>
<name>U4KTI0_9MOLU</name>
<dbReference type="OrthoDB" id="9810867at2"/>
<dbReference type="Proteomes" id="UP000032737">
    <property type="component" value="Chromosome"/>
</dbReference>
<evidence type="ECO:0000256" key="4">
    <source>
        <dbReference type="ARBA" id="ARBA00022759"/>
    </source>
</evidence>
<dbReference type="GO" id="GO:0001682">
    <property type="term" value="P:tRNA 5'-leader removal"/>
    <property type="evidence" value="ECO:0007669"/>
    <property type="project" value="UniProtKB-UniRule"/>
</dbReference>
<organism evidence="9 10">
    <name type="scientific">Acholeplasma brassicae</name>
    <dbReference type="NCBI Taxonomy" id="61635"/>
    <lineage>
        <taxon>Bacteria</taxon>
        <taxon>Bacillati</taxon>
        <taxon>Mycoplasmatota</taxon>
        <taxon>Mollicutes</taxon>
        <taxon>Acholeplasmatales</taxon>
        <taxon>Acholeplasmataceae</taxon>
        <taxon>Acholeplasma</taxon>
    </lineage>
</organism>
<keyword evidence="3 7" id="KW-0540">Nuclease</keyword>
<dbReference type="InterPro" id="IPR020539">
    <property type="entry name" value="RNase_P_CS"/>
</dbReference>
<dbReference type="InterPro" id="IPR020568">
    <property type="entry name" value="Ribosomal_Su5_D2-typ_SF"/>
</dbReference>
<dbReference type="PANTHER" id="PTHR33992">
    <property type="entry name" value="RIBONUCLEASE P PROTEIN COMPONENT"/>
    <property type="match status" value="1"/>
</dbReference>
<evidence type="ECO:0000256" key="5">
    <source>
        <dbReference type="ARBA" id="ARBA00022801"/>
    </source>
</evidence>
<dbReference type="RefSeq" id="WP_030005574.1">
    <property type="nucleotide sequence ID" value="NC_022549.1"/>
</dbReference>
<dbReference type="GO" id="GO:0004526">
    <property type="term" value="F:ribonuclease P activity"/>
    <property type="evidence" value="ECO:0007669"/>
    <property type="project" value="UniProtKB-UniRule"/>
</dbReference>
<dbReference type="PROSITE" id="PS00648">
    <property type="entry name" value="RIBONUCLEASE_P"/>
    <property type="match status" value="1"/>
</dbReference>
<evidence type="ECO:0000256" key="3">
    <source>
        <dbReference type="ARBA" id="ARBA00022722"/>
    </source>
</evidence>
<dbReference type="InterPro" id="IPR000100">
    <property type="entry name" value="RNase_P"/>
</dbReference>
<keyword evidence="4 7" id="KW-0255">Endonuclease</keyword>